<keyword evidence="5" id="KW-0141">cGMP biosynthesis</keyword>
<dbReference type="Gene3D" id="3.30.70.1230">
    <property type="entry name" value="Nucleotide cyclase"/>
    <property type="match status" value="1"/>
</dbReference>
<dbReference type="SUPFAM" id="SSF55073">
    <property type="entry name" value="Nucleotide cyclase"/>
    <property type="match status" value="1"/>
</dbReference>
<keyword evidence="4" id="KW-0456">Lyase</keyword>
<proteinExistence type="predicted"/>
<dbReference type="STRING" id="2018661.A0A2A2LVK0"/>
<dbReference type="Gene3D" id="6.10.250.780">
    <property type="match status" value="1"/>
</dbReference>
<dbReference type="PANTHER" id="PTHR45655:SF13">
    <property type="entry name" value="SOLUBLE GUANYLATE CYCLASE GCY-32-RELATED"/>
    <property type="match status" value="1"/>
</dbReference>
<dbReference type="GO" id="GO:0004383">
    <property type="term" value="F:guanylate cyclase activity"/>
    <property type="evidence" value="ECO:0007669"/>
    <property type="project" value="UniProtKB-EC"/>
</dbReference>
<evidence type="ECO:0000256" key="3">
    <source>
        <dbReference type="ARBA" id="ARBA00022741"/>
    </source>
</evidence>
<accession>A0A2A2LVK0</accession>
<evidence type="ECO:0000256" key="1">
    <source>
        <dbReference type="ARBA" id="ARBA00001436"/>
    </source>
</evidence>
<dbReference type="EMBL" id="LIAE01006386">
    <property type="protein sequence ID" value="PAV90225.1"/>
    <property type="molecule type" value="Genomic_DNA"/>
</dbReference>
<evidence type="ECO:0000256" key="2">
    <source>
        <dbReference type="ARBA" id="ARBA00012202"/>
    </source>
</evidence>
<organism evidence="8 9">
    <name type="scientific">Diploscapter pachys</name>
    <dbReference type="NCBI Taxonomy" id="2018661"/>
    <lineage>
        <taxon>Eukaryota</taxon>
        <taxon>Metazoa</taxon>
        <taxon>Ecdysozoa</taxon>
        <taxon>Nematoda</taxon>
        <taxon>Chromadorea</taxon>
        <taxon>Rhabditida</taxon>
        <taxon>Rhabditina</taxon>
        <taxon>Rhabditomorpha</taxon>
        <taxon>Rhabditoidea</taxon>
        <taxon>Rhabditidae</taxon>
        <taxon>Diploscapter</taxon>
    </lineage>
</organism>
<reference evidence="8 9" key="1">
    <citation type="journal article" date="2017" name="Curr. Biol.">
        <title>Genome architecture and evolution of a unichromosomal asexual nematode.</title>
        <authorList>
            <person name="Fradin H."/>
            <person name="Zegar C."/>
            <person name="Gutwein M."/>
            <person name="Lucas J."/>
            <person name="Kovtun M."/>
            <person name="Corcoran D."/>
            <person name="Baugh L.R."/>
            <person name="Kiontke K."/>
            <person name="Gunsalus K."/>
            <person name="Fitch D.H."/>
            <person name="Piano F."/>
        </authorList>
    </citation>
    <scope>NUCLEOTIDE SEQUENCE [LARGE SCALE GENOMIC DNA]</scope>
    <source>
        <strain evidence="8">PF1309</strain>
    </source>
</reference>
<dbReference type="EMBL" id="LIAE01006386">
    <property type="protein sequence ID" value="PAV90229.1"/>
    <property type="molecule type" value="Genomic_DNA"/>
</dbReference>
<dbReference type="CDD" id="cd07302">
    <property type="entry name" value="CHD"/>
    <property type="match status" value="1"/>
</dbReference>
<dbReference type="InterPro" id="IPR042463">
    <property type="entry name" value="HNOB_dom_associated_sf"/>
</dbReference>
<name>A0A2A2LVK0_9BILA</name>
<evidence type="ECO:0000256" key="4">
    <source>
        <dbReference type="ARBA" id="ARBA00023239"/>
    </source>
</evidence>
<dbReference type="EMBL" id="LIAE01006386">
    <property type="protein sequence ID" value="PAV90230.1"/>
    <property type="molecule type" value="Genomic_DNA"/>
</dbReference>
<comment type="caution">
    <text evidence="8">The sequence shown here is derived from an EMBL/GenBank/DDBJ whole genome shotgun (WGS) entry which is preliminary data.</text>
</comment>
<evidence type="ECO:0000256" key="6">
    <source>
        <dbReference type="SAM" id="Coils"/>
    </source>
</evidence>
<dbReference type="GO" id="GO:0070482">
    <property type="term" value="P:response to oxygen levels"/>
    <property type="evidence" value="ECO:0007669"/>
    <property type="project" value="TreeGrafter"/>
</dbReference>
<sequence length="342" mass="38999">MAAAQFSTIDMDDTLRMTPIDFCTALPYHFIMDDNCRLVQAGKELFNHIPKELLQPETPVLRIFEITRPQIPLDFDNICNFINAVFVFQVRASPSDMRKQRENLEGSESASLNQAVLQQGCHLKLKGQMMLLSTKKHLIYLCSPYVTSINELMQFGMRLTAMPMHDATRDLILLNQQRLSDVEVNLQLEANNEQLEAMARDLEEEKNKTDVILKDMLPAQIANKLMEGEHIESCEYEEATVMFSDVPNFQQIVPVCQPKDVVHLLNELFTRLDRLVVLHKVYKVETVGDSYMTVGGIPDFTPEHAENIGHAALGMLWEGRAVRDPVSNKPLQLRIGIEIIIY</sequence>
<dbReference type="InterPro" id="IPR001054">
    <property type="entry name" value="A/G_cyclase"/>
</dbReference>
<dbReference type="FunFam" id="3.30.450.260:FF:000003">
    <property type="entry name" value="Soluble guanylate cyclase gcy-32"/>
    <property type="match status" value="1"/>
</dbReference>
<dbReference type="EC" id="4.6.1.2" evidence="2"/>
<dbReference type="SMART" id="SM00044">
    <property type="entry name" value="CYCc"/>
    <property type="match status" value="1"/>
</dbReference>
<evidence type="ECO:0000313" key="9">
    <source>
        <dbReference type="Proteomes" id="UP000218231"/>
    </source>
</evidence>
<dbReference type="Proteomes" id="UP000218231">
    <property type="component" value="Unassembled WGS sequence"/>
</dbReference>
<gene>
    <name evidence="8" type="ORF">WR25_08311</name>
</gene>
<protein>
    <recommendedName>
        <fullName evidence="2">guanylate cyclase</fullName>
        <ecNumber evidence="2">4.6.1.2</ecNumber>
    </recommendedName>
</protein>
<dbReference type="EMBL" id="LIAE01006386">
    <property type="protein sequence ID" value="PAV90231.1"/>
    <property type="molecule type" value="Genomic_DNA"/>
</dbReference>
<evidence type="ECO:0000259" key="7">
    <source>
        <dbReference type="PROSITE" id="PS50125"/>
    </source>
</evidence>
<dbReference type="EMBL" id="LIAE01006386">
    <property type="protein sequence ID" value="PAV90224.1"/>
    <property type="molecule type" value="Genomic_DNA"/>
</dbReference>
<dbReference type="Gene3D" id="3.30.450.260">
    <property type="entry name" value="Haem NO binding associated domain"/>
    <property type="match status" value="1"/>
</dbReference>
<dbReference type="AlphaFoldDB" id="A0A2A2LVK0"/>
<dbReference type="Pfam" id="PF00211">
    <property type="entry name" value="Guanylate_cyc"/>
    <property type="match status" value="1"/>
</dbReference>
<dbReference type="InterPro" id="IPR029787">
    <property type="entry name" value="Nucleotide_cyclase"/>
</dbReference>
<evidence type="ECO:0000313" key="8">
    <source>
        <dbReference type="EMBL" id="PAV90229.1"/>
    </source>
</evidence>
<evidence type="ECO:0000256" key="5">
    <source>
        <dbReference type="ARBA" id="ARBA00023293"/>
    </source>
</evidence>
<dbReference type="OrthoDB" id="6127067at2759"/>
<dbReference type="PROSITE" id="PS50125">
    <property type="entry name" value="GUANYLATE_CYCLASE_2"/>
    <property type="match status" value="1"/>
</dbReference>
<dbReference type="InterPro" id="IPR011645">
    <property type="entry name" value="HNOB_dom_associated"/>
</dbReference>
<keyword evidence="9" id="KW-1185">Reference proteome</keyword>
<comment type="catalytic activity">
    <reaction evidence="1">
        <text>GTP = 3',5'-cyclic GMP + diphosphate</text>
        <dbReference type="Rhea" id="RHEA:13665"/>
        <dbReference type="ChEBI" id="CHEBI:33019"/>
        <dbReference type="ChEBI" id="CHEBI:37565"/>
        <dbReference type="ChEBI" id="CHEBI:57746"/>
        <dbReference type="EC" id="4.6.1.2"/>
    </reaction>
</comment>
<feature type="coiled-coil region" evidence="6">
    <location>
        <begin position="185"/>
        <end position="212"/>
    </location>
</feature>
<dbReference type="GO" id="GO:0019934">
    <property type="term" value="P:cGMP-mediated signaling"/>
    <property type="evidence" value="ECO:0007669"/>
    <property type="project" value="TreeGrafter"/>
</dbReference>
<feature type="domain" description="Guanylate cyclase" evidence="7">
    <location>
        <begin position="240"/>
        <end position="338"/>
    </location>
</feature>
<keyword evidence="6" id="KW-0175">Coiled coil</keyword>
<dbReference type="GO" id="GO:0008074">
    <property type="term" value="C:guanylate cyclase complex, soluble"/>
    <property type="evidence" value="ECO:0007669"/>
    <property type="project" value="TreeGrafter"/>
</dbReference>
<dbReference type="Pfam" id="PF07701">
    <property type="entry name" value="HNOBA"/>
    <property type="match status" value="1"/>
</dbReference>
<keyword evidence="3" id="KW-0547">Nucleotide-binding</keyword>
<dbReference type="PANTHER" id="PTHR45655">
    <property type="entry name" value="GUANYLATE CYCLASE SOLUBLE SUBUNIT BETA-2"/>
    <property type="match status" value="1"/>
</dbReference>
<dbReference type="GO" id="GO:0000166">
    <property type="term" value="F:nucleotide binding"/>
    <property type="evidence" value="ECO:0007669"/>
    <property type="project" value="UniProtKB-KW"/>
</dbReference>